<dbReference type="AlphaFoldDB" id="A0A832T8Y7"/>
<dbReference type="GO" id="GO:0051117">
    <property type="term" value="F:ATPase binding"/>
    <property type="evidence" value="ECO:0007669"/>
    <property type="project" value="TreeGrafter"/>
</dbReference>
<feature type="coiled-coil region" evidence="11">
    <location>
        <begin position="113"/>
        <end position="154"/>
    </location>
</feature>
<evidence type="ECO:0000256" key="9">
    <source>
        <dbReference type="ARBA" id="ARBA00068671"/>
    </source>
</evidence>
<feature type="transmembrane region" description="Helical" evidence="10">
    <location>
        <begin position="567"/>
        <end position="585"/>
    </location>
</feature>
<dbReference type="NCBIfam" id="NF004434">
    <property type="entry name" value="PRK05771.3-3"/>
    <property type="match status" value="1"/>
</dbReference>
<evidence type="ECO:0000256" key="8">
    <source>
        <dbReference type="ARBA" id="ARBA00059506"/>
    </source>
</evidence>
<keyword evidence="6 10" id="KW-0406">Ion transport</keyword>
<feature type="transmembrane region" description="Helical" evidence="10">
    <location>
        <begin position="524"/>
        <end position="546"/>
    </location>
</feature>
<feature type="coiled-coil region" evidence="11">
    <location>
        <begin position="237"/>
        <end position="275"/>
    </location>
</feature>
<evidence type="ECO:0000256" key="1">
    <source>
        <dbReference type="ARBA" id="ARBA00004141"/>
    </source>
</evidence>
<evidence type="ECO:0000256" key="4">
    <source>
        <dbReference type="ARBA" id="ARBA00022692"/>
    </source>
</evidence>
<feature type="transmembrane region" description="Helical" evidence="10">
    <location>
        <begin position="464"/>
        <end position="486"/>
    </location>
</feature>
<evidence type="ECO:0000256" key="5">
    <source>
        <dbReference type="ARBA" id="ARBA00022989"/>
    </source>
</evidence>
<name>A0A832T8Y7_9EURY</name>
<evidence type="ECO:0000256" key="11">
    <source>
        <dbReference type="SAM" id="Coils"/>
    </source>
</evidence>
<keyword evidence="7 10" id="KW-0472">Membrane</keyword>
<dbReference type="Gene3D" id="3.30.70.2170">
    <property type="match status" value="1"/>
</dbReference>
<evidence type="ECO:0000256" key="6">
    <source>
        <dbReference type="ARBA" id="ARBA00023065"/>
    </source>
</evidence>
<feature type="transmembrane region" description="Helical" evidence="10">
    <location>
        <begin position="379"/>
        <end position="404"/>
    </location>
</feature>
<comment type="caution">
    <text evidence="12">The sequence shown here is derived from an EMBL/GenBank/DDBJ whole genome shotgun (WGS) entry which is preliminary data.</text>
</comment>
<gene>
    <name evidence="12" type="ORF">HA336_00215</name>
</gene>
<evidence type="ECO:0000313" key="13">
    <source>
        <dbReference type="Proteomes" id="UP000619545"/>
    </source>
</evidence>
<accession>A0A832T8Y7</accession>
<dbReference type="RefSeq" id="WP_011019380.1">
    <property type="nucleotide sequence ID" value="NZ_DUJS01000001.1"/>
</dbReference>
<protein>
    <recommendedName>
        <fullName evidence="9 10">A-type ATP synthase subunit I</fullName>
    </recommendedName>
</protein>
<sequence length="656" mass="73475">MAIEPMREVFVFCLDEKVSDLLKRVQLEGCLHVEDFWEAHGVEKFYGVKRPEVPQELMKLTDVLTRLARIEESLRRIHEEVRSTGLLDALKPMFKAERPETVEFELKPTEEIVEDANEFLEELESEAGEKLKRLNELKDELERLEEACSFLEYVEEDFNVSHLGEGPRVVARLYTVRADSWDDLVQELDGEPAYVGKVGETEDGDPIAVIAFPKGSGIESEIRRLGAMEEEVVNEVLEDREGSVQSVREELAEEIEEVKDELERTKHELAEFYEERGTEIRAWVELLENERELFDVLPKLAMTDRTYLIYGWVPEEEVGRFKEVVKEATDGLCEIVVHEPSDLENMPVRLRNPRFIQPFETLVEMFSLPKPTEIDPTPIVAIFFPIYFGFILTDAAYGAILTALAAAIRMGAGRVDESIRKFSEILLYAGIVTIILGALTGGYFGNLLGIKPLWVDPMKDPITILIVALGFGVLHVGIGLMLGMYVSLRKQRDMRSFMLDYLCWFLILLGGLLLAVAYKTGGIYTPLGYAGIAIAGLGFVLVLAGHKLLGVLDTIGFMGDILSYSRLLAGCLSTAGIALVVNLLAKMVEGLGVVGYVIAGIILIGGHLFNMAMNGLGAFVHSLRLHYVEFFSKFYEGGGKPFEPLELKGEHVEIRA</sequence>
<proteinExistence type="inferred from homology"/>
<keyword evidence="11" id="KW-0175">Coiled coil</keyword>
<dbReference type="Pfam" id="PF01496">
    <property type="entry name" value="V_ATPase_I"/>
    <property type="match status" value="2"/>
</dbReference>
<dbReference type="Proteomes" id="UP000619545">
    <property type="component" value="Unassembled WGS sequence"/>
</dbReference>
<dbReference type="EMBL" id="DUJS01000001">
    <property type="protein sequence ID" value="HII69641.1"/>
    <property type="molecule type" value="Genomic_DNA"/>
</dbReference>
<feature type="transmembrane region" description="Helical" evidence="10">
    <location>
        <begin position="498"/>
        <end position="518"/>
    </location>
</feature>
<evidence type="ECO:0000256" key="10">
    <source>
        <dbReference type="RuleBase" id="RU361189"/>
    </source>
</evidence>
<dbReference type="PANTHER" id="PTHR11629:SF63">
    <property type="entry name" value="V-TYPE PROTON ATPASE SUBUNIT A"/>
    <property type="match status" value="1"/>
</dbReference>
<evidence type="ECO:0000256" key="7">
    <source>
        <dbReference type="ARBA" id="ARBA00023136"/>
    </source>
</evidence>
<keyword evidence="3 10" id="KW-0813">Transport</keyword>
<dbReference type="PANTHER" id="PTHR11629">
    <property type="entry name" value="VACUOLAR PROTON ATPASES"/>
    <property type="match status" value="1"/>
</dbReference>
<organism evidence="12 13">
    <name type="scientific">Methanopyrus kandleri</name>
    <dbReference type="NCBI Taxonomy" id="2320"/>
    <lineage>
        <taxon>Archaea</taxon>
        <taxon>Methanobacteriati</taxon>
        <taxon>Methanobacteriota</taxon>
        <taxon>Methanomada group</taxon>
        <taxon>Methanopyri</taxon>
        <taxon>Methanopyrales</taxon>
        <taxon>Methanopyraceae</taxon>
        <taxon>Methanopyrus</taxon>
    </lineage>
</organism>
<comment type="function">
    <text evidence="8">Component of the A-type ATP synthase that produces ATP from ADP in the presence of a proton gradient across the membrane.</text>
</comment>
<dbReference type="GO" id="GO:0007035">
    <property type="term" value="P:vacuolar acidification"/>
    <property type="evidence" value="ECO:0007669"/>
    <property type="project" value="TreeGrafter"/>
</dbReference>
<comment type="similarity">
    <text evidence="2 10">Belongs to the V-ATPase 116 kDa subunit family.</text>
</comment>
<dbReference type="Gene3D" id="1.20.1460.20">
    <property type="match status" value="1"/>
</dbReference>
<dbReference type="GO" id="GO:0046961">
    <property type="term" value="F:proton-transporting ATPase activity, rotational mechanism"/>
    <property type="evidence" value="ECO:0007669"/>
    <property type="project" value="InterPro"/>
</dbReference>
<evidence type="ECO:0000313" key="12">
    <source>
        <dbReference type="EMBL" id="HII69641.1"/>
    </source>
</evidence>
<dbReference type="GO" id="GO:0033179">
    <property type="term" value="C:proton-transporting V-type ATPase, V0 domain"/>
    <property type="evidence" value="ECO:0007669"/>
    <property type="project" value="InterPro"/>
</dbReference>
<comment type="subcellular location">
    <subcellularLocation>
        <location evidence="1">Membrane</location>
        <topology evidence="1">Multi-pass membrane protein</topology>
    </subcellularLocation>
</comment>
<feature type="transmembrane region" description="Helical" evidence="10">
    <location>
        <begin position="425"/>
        <end position="444"/>
    </location>
</feature>
<evidence type="ECO:0000256" key="2">
    <source>
        <dbReference type="ARBA" id="ARBA00009904"/>
    </source>
</evidence>
<reference evidence="12" key="1">
    <citation type="journal article" date="2020" name="bioRxiv">
        <title>A rank-normalized archaeal taxonomy based on genome phylogeny resolves widespread incomplete and uneven classifications.</title>
        <authorList>
            <person name="Rinke C."/>
            <person name="Chuvochina M."/>
            <person name="Mussig A.J."/>
            <person name="Chaumeil P.-A."/>
            <person name="Waite D.W."/>
            <person name="Whitman W.B."/>
            <person name="Parks D.H."/>
            <person name="Hugenholtz P."/>
        </authorList>
    </citation>
    <scope>NUCLEOTIDE SEQUENCE</scope>
    <source>
        <strain evidence="12">UBA8853</strain>
    </source>
</reference>
<evidence type="ECO:0000256" key="3">
    <source>
        <dbReference type="ARBA" id="ARBA00022448"/>
    </source>
</evidence>
<dbReference type="OMA" id="MAVNIMA"/>
<dbReference type="GO" id="GO:0016471">
    <property type="term" value="C:vacuolar proton-transporting V-type ATPase complex"/>
    <property type="evidence" value="ECO:0007669"/>
    <property type="project" value="TreeGrafter"/>
</dbReference>
<keyword evidence="5 10" id="KW-1133">Transmembrane helix</keyword>
<feature type="transmembrane region" description="Helical" evidence="10">
    <location>
        <begin position="591"/>
        <end position="609"/>
    </location>
</feature>
<dbReference type="GeneID" id="1477113"/>
<dbReference type="InterPro" id="IPR002490">
    <property type="entry name" value="V-ATPase_116kDa_su"/>
</dbReference>
<keyword evidence="4 10" id="KW-0812">Transmembrane</keyword>